<evidence type="ECO:0000313" key="7">
    <source>
        <dbReference type="Proteomes" id="UP001556040"/>
    </source>
</evidence>
<sequence>MQQSNAEERLFASLMYFTSFITTIIGPAILWLLKRDSAYVRQHGIMYFNFIVSYFLYQVAASFLYFIGIGFVINGILAMMMIIFTIIAGIYAYEGAVYRIPLVIRIFS</sequence>
<evidence type="ECO:0000313" key="6">
    <source>
        <dbReference type="EMBL" id="MEW9502300.1"/>
    </source>
</evidence>
<keyword evidence="7" id="KW-1185">Reference proteome</keyword>
<dbReference type="RefSeq" id="WP_367779793.1">
    <property type="nucleotide sequence ID" value="NZ_JBFMIA010000009.1"/>
</dbReference>
<feature type="transmembrane region" description="Helical" evidence="5">
    <location>
        <begin position="73"/>
        <end position="93"/>
    </location>
</feature>
<comment type="caution">
    <text evidence="6">The sequence shown here is derived from an EMBL/GenBank/DDBJ whole genome shotgun (WGS) entry which is preliminary data.</text>
</comment>
<proteinExistence type="predicted"/>
<dbReference type="EMBL" id="JBFMIA010000009">
    <property type="protein sequence ID" value="MEW9502300.1"/>
    <property type="molecule type" value="Genomic_DNA"/>
</dbReference>
<keyword evidence="3 5" id="KW-1133">Transmembrane helix</keyword>
<gene>
    <name evidence="6" type="ORF">AB1471_10890</name>
</gene>
<keyword evidence="2 5" id="KW-0812">Transmembrane</keyword>
<keyword evidence="4 5" id="KW-0472">Membrane</keyword>
<comment type="subcellular location">
    <subcellularLocation>
        <location evidence="1">Membrane</location>
        <topology evidence="1">Multi-pass membrane protein</topology>
    </subcellularLocation>
</comment>
<evidence type="ECO:0000256" key="5">
    <source>
        <dbReference type="SAM" id="Phobius"/>
    </source>
</evidence>
<evidence type="ECO:0000256" key="1">
    <source>
        <dbReference type="ARBA" id="ARBA00004141"/>
    </source>
</evidence>
<evidence type="ECO:0000256" key="4">
    <source>
        <dbReference type="ARBA" id="ARBA00023136"/>
    </source>
</evidence>
<organism evidence="6 7">
    <name type="scientific">Jeotgalibacillus marinus</name>
    <dbReference type="NCBI Taxonomy" id="86667"/>
    <lineage>
        <taxon>Bacteria</taxon>
        <taxon>Bacillati</taxon>
        <taxon>Bacillota</taxon>
        <taxon>Bacilli</taxon>
        <taxon>Bacillales</taxon>
        <taxon>Caryophanaceae</taxon>
        <taxon>Jeotgalibacillus</taxon>
    </lineage>
</organism>
<evidence type="ECO:0000256" key="2">
    <source>
        <dbReference type="ARBA" id="ARBA00022692"/>
    </source>
</evidence>
<evidence type="ECO:0000256" key="3">
    <source>
        <dbReference type="ARBA" id="ARBA00022989"/>
    </source>
</evidence>
<dbReference type="Pfam" id="PF09685">
    <property type="entry name" value="MamF_MmsF"/>
    <property type="match status" value="1"/>
</dbReference>
<dbReference type="InterPro" id="IPR019109">
    <property type="entry name" value="MamF_MmsF"/>
</dbReference>
<name>A0ABV3Q4M5_9BACL</name>
<protein>
    <submittedName>
        <fullName evidence="6">DUF4870 domain-containing protein</fullName>
    </submittedName>
</protein>
<dbReference type="Proteomes" id="UP001556040">
    <property type="component" value="Unassembled WGS sequence"/>
</dbReference>
<feature type="transmembrane region" description="Helical" evidence="5">
    <location>
        <begin position="14"/>
        <end position="33"/>
    </location>
</feature>
<reference evidence="6 7" key="1">
    <citation type="journal article" date="1979" name="Int. J. Syst. Evol. Microbiol.">
        <title>Bacillus globisporus subsp. marinus subsp. nov.</title>
        <authorList>
            <person name="Liu H."/>
        </authorList>
    </citation>
    <scope>NUCLEOTIDE SEQUENCE [LARGE SCALE GENOMIC DNA]</scope>
    <source>
        <strain evidence="6 7">DSM 1297</strain>
    </source>
</reference>
<feature type="transmembrane region" description="Helical" evidence="5">
    <location>
        <begin position="45"/>
        <end position="67"/>
    </location>
</feature>
<accession>A0ABV3Q4M5</accession>